<dbReference type="OrthoDB" id="7933078at2759"/>
<evidence type="ECO:0000313" key="6">
    <source>
        <dbReference type="EMBL" id="EDW79445.1"/>
    </source>
</evidence>
<keyword evidence="4 5" id="KW-0472">Membrane</keyword>
<organism evidence="7">
    <name type="scientific">Drosophila willistoni</name>
    <name type="common">Fruit fly</name>
    <dbReference type="NCBI Taxonomy" id="7260"/>
    <lineage>
        <taxon>Eukaryota</taxon>
        <taxon>Metazoa</taxon>
        <taxon>Ecdysozoa</taxon>
        <taxon>Arthropoda</taxon>
        <taxon>Hexapoda</taxon>
        <taxon>Insecta</taxon>
        <taxon>Pterygota</taxon>
        <taxon>Neoptera</taxon>
        <taxon>Endopterygota</taxon>
        <taxon>Diptera</taxon>
        <taxon>Brachycera</taxon>
        <taxon>Muscomorpha</taxon>
        <taxon>Ephydroidea</taxon>
        <taxon>Drosophilidae</taxon>
        <taxon>Drosophila</taxon>
        <taxon>Sophophora</taxon>
    </lineage>
</organism>
<feature type="transmembrane region" description="Helical" evidence="5">
    <location>
        <begin position="25"/>
        <end position="49"/>
    </location>
</feature>
<feature type="transmembrane region" description="Helical" evidence="5">
    <location>
        <begin position="81"/>
        <end position="103"/>
    </location>
</feature>
<dbReference type="Pfam" id="PF01027">
    <property type="entry name" value="Bax1-I"/>
    <property type="match status" value="1"/>
</dbReference>
<evidence type="ECO:0000256" key="2">
    <source>
        <dbReference type="ARBA" id="ARBA00022692"/>
    </source>
</evidence>
<feature type="transmembrane region" description="Helical" evidence="5">
    <location>
        <begin position="56"/>
        <end position="75"/>
    </location>
</feature>
<dbReference type="PANTHER" id="PTHR23291">
    <property type="entry name" value="BAX INHIBITOR-RELATED"/>
    <property type="match status" value="1"/>
</dbReference>
<feature type="transmembrane region" description="Helical" evidence="5">
    <location>
        <begin position="136"/>
        <end position="154"/>
    </location>
</feature>
<comment type="similarity">
    <text evidence="5">Belongs to the BI1 family.</text>
</comment>
<dbReference type="Proteomes" id="UP000007798">
    <property type="component" value="Unassembled WGS sequence"/>
</dbReference>
<keyword evidence="2 5" id="KW-0812">Transmembrane</keyword>
<dbReference type="KEGG" id="dwi:6645735"/>
<reference evidence="6 7" key="1">
    <citation type="journal article" date="2007" name="Nature">
        <title>Evolution of genes and genomes on the Drosophila phylogeny.</title>
        <authorList>
            <consortium name="Drosophila 12 Genomes Consortium"/>
            <person name="Clark A.G."/>
            <person name="Eisen M.B."/>
            <person name="Smith D.R."/>
            <person name="Bergman C.M."/>
            <person name="Oliver B."/>
            <person name="Markow T.A."/>
            <person name="Kaufman T.C."/>
            <person name="Kellis M."/>
            <person name="Gelbart W."/>
            <person name="Iyer V.N."/>
            <person name="Pollard D.A."/>
            <person name="Sackton T.B."/>
            <person name="Larracuente A.M."/>
            <person name="Singh N.D."/>
            <person name="Abad J.P."/>
            <person name="Abt D.N."/>
            <person name="Adryan B."/>
            <person name="Aguade M."/>
            <person name="Akashi H."/>
            <person name="Anderson W.W."/>
            <person name="Aquadro C.F."/>
            <person name="Ardell D.H."/>
            <person name="Arguello R."/>
            <person name="Artieri C.G."/>
            <person name="Barbash D.A."/>
            <person name="Barker D."/>
            <person name="Barsanti P."/>
            <person name="Batterham P."/>
            <person name="Batzoglou S."/>
            <person name="Begun D."/>
            <person name="Bhutkar A."/>
            <person name="Blanco E."/>
            <person name="Bosak S.A."/>
            <person name="Bradley R.K."/>
            <person name="Brand A.D."/>
            <person name="Brent M.R."/>
            <person name="Brooks A.N."/>
            <person name="Brown R.H."/>
            <person name="Butlin R.K."/>
            <person name="Caggese C."/>
            <person name="Calvi B.R."/>
            <person name="Bernardo de Carvalho A."/>
            <person name="Caspi A."/>
            <person name="Castrezana S."/>
            <person name="Celniker S.E."/>
            <person name="Chang J.L."/>
            <person name="Chapple C."/>
            <person name="Chatterji S."/>
            <person name="Chinwalla A."/>
            <person name="Civetta A."/>
            <person name="Clifton S.W."/>
            <person name="Comeron J.M."/>
            <person name="Costello J.C."/>
            <person name="Coyne J.A."/>
            <person name="Daub J."/>
            <person name="David R.G."/>
            <person name="Delcher A.L."/>
            <person name="Delehaunty K."/>
            <person name="Do C.B."/>
            <person name="Ebling H."/>
            <person name="Edwards K."/>
            <person name="Eickbush T."/>
            <person name="Evans J.D."/>
            <person name="Filipski A."/>
            <person name="Findeiss S."/>
            <person name="Freyhult E."/>
            <person name="Fulton L."/>
            <person name="Fulton R."/>
            <person name="Garcia A.C."/>
            <person name="Gardiner A."/>
            <person name="Garfield D.A."/>
            <person name="Garvin B.E."/>
            <person name="Gibson G."/>
            <person name="Gilbert D."/>
            <person name="Gnerre S."/>
            <person name="Godfrey J."/>
            <person name="Good R."/>
            <person name="Gotea V."/>
            <person name="Gravely B."/>
            <person name="Greenberg A.J."/>
            <person name="Griffiths-Jones S."/>
            <person name="Gross S."/>
            <person name="Guigo R."/>
            <person name="Gustafson E.A."/>
            <person name="Haerty W."/>
            <person name="Hahn M.W."/>
            <person name="Halligan D.L."/>
            <person name="Halpern A.L."/>
            <person name="Halter G.M."/>
            <person name="Han M.V."/>
            <person name="Heger A."/>
            <person name="Hillier L."/>
            <person name="Hinrichs A.S."/>
            <person name="Holmes I."/>
            <person name="Hoskins R.A."/>
            <person name="Hubisz M.J."/>
            <person name="Hultmark D."/>
            <person name="Huntley M.A."/>
            <person name="Jaffe D.B."/>
            <person name="Jagadeeshan S."/>
            <person name="Jeck W.R."/>
            <person name="Johnson J."/>
            <person name="Jones C.D."/>
            <person name="Jordan W.C."/>
            <person name="Karpen G.H."/>
            <person name="Kataoka E."/>
            <person name="Keightley P.D."/>
            <person name="Kheradpour P."/>
            <person name="Kirkness E.F."/>
            <person name="Koerich L.B."/>
            <person name="Kristiansen K."/>
            <person name="Kudrna D."/>
            <person name="Kulathinal R.J."/>
            <person name="Kumar S."/>
            <person name="Kwok R."/>
            <person name="Lander E."/>
            <person name="Langley C.H."/>
            <person name="Lapoint R."/>
            <person name="Lazzaro B.P."/>
            <person name="Lee S.J."/>
            <person name="Levesque L."/>
            <person name="Li R."/>
            <person name="Lin C.F."/>
            <person name="Lin M.F."/>
            <person name="Lindblad-Toh K."/>
            <person name="Llopart A."/>
            <person name="Long M."/>
            <person name="Low L."/>
            <person name="Lozovsky E."/>
            <person name="Lu J."/>
            <person name="Luo M."/>
            <person name="Machado C.A."/>
            <person name="Makalowski W."/>
            <person name="Marzo M."/>
            <person name="Matsuda M."/>
            <person name="Matzkin L."/>
            <person name="McAllister B."/>
            <person name="McBride C.S."/>
            <person name="McKernan B."/>
            <person name="McKernan K."/>
            <person name="Mendez-Lago M."/>
            <person name="Minx P."/>
            <person name="Mollenhauer M.U."/>
            <person name="Montooth K."/>
            <person name="Mount S.M."/>
            <person name="Mu X."/>
            <person name="Myers E."/>
            <person name="Negre B."/>
            <person name="Newfeld S."/>
            <person name="Nielsen R."/>
            <person name="Noor M.A."/>
            <person name="O'Grady P."/>
            <person name="Pachter L."/>
            <person name="Papaceit M."/>
            <person name="Parisi M.J."/>
            <person name="Parisi M."/>
            <person name="Parts L."/>
            <person name="Pedersen J.S."/>
            <person name="Pesole G."/>
            <person name="Phillippy A.M."/>
            <person name="Ponting C.P."/>
            <person name="Pop M."/>
            <person name="Porcelli D."/>
            <person name="Powell J.R."/>
            <person name="Prohaska S."/>
            <person name="Pruitt K."/>
            <person name="Puig M."/>
            <person name="Quesneville H."/>
            <person name="Ram K.R."/>
            <person name="Rand D."/>
            <person name="Rasmussen M.D."/>
            <person name="Reed L.K."/>
            <person name="Reenan R."/>
            <person name="Reily A."/>
            <person name="Remington K.A."/>
            <person name="Rieger T.T."/>
            <person name="Ritchie M.G."/>
            <person name="Robin C."/>
            <person name="Rogers Y.H."/>
            <person name="Rohde C."/>
            <person name="Rozas J."/>
            <person name="Rubenfield M.J."/>
            <person name="Ruiz A."/>
            <person name="Russo S."/>
            <person name="Salzberg S.L."/>
            <person name="Sanchez-Gracia A."/>
            <person name="Saranga D.J."/>
            <person name="Sato H."/>
            <person name="Schaeffer S.W."/>
            <person name="Schatz M.C."/>
            <person name="Schlenke T."/>
            <person name="Schwartz R."/>
            <person name="Segarra C."/>
            <person name="Singh R.S."/>
            <person name="Sirot L."/>
            <person name="Sirota M."/>
            <person name="Sisneros N.B."/>
            <person name="Smith C.D."/>
            <person name="Smith T.F."/>
            <person name="Spieth J."/>
            <person name="Stage D.E."/>
            <person name="Stark A."/>
            <person name="Stephan W."/>
            <person name="Strausberg R.L."/>
            <person name="Strempel S."/>
            <person name="Sturgill D."/>
            <person name="Sutton G."/>
            <person name="Sutton G.G."/>
            <person name="Tao W."/>
            <person name="Teichmann S."/>
            <person name="Tobari Y.N."/>
            <person name="Tomimura Y."/>
            <person name="Tsolas J.M."/>
            <person name="Valente V.L."/>
            <person name="Venter E."/>
            <person name="Venter J.C."/>
            <person name="Vicario S."/>
            <person name="Vieira F.G."/>
            <person name="Vilella A.J."/>
            <person name="Villasante A."/>
            <person name="Walenz B."/>
            <person name="Wang J."/>
            <person name="Wasserman M."/>
            <person name="Watts T."/>
            <person name="Wilson D."/>
            <person name="Wilson R.K."/>
            <person name="Wing R.A."/>
            <person name="Wolfner M.F."/>
            <person name="Wong A."/>
            <person name="Wong G.K."/>
            <person name="Wu C.I."/>
            <person name="Wu G."/>
            <person name="Yamamoto D."/>
            <person name="Yang H.P."/>
            <person name="Yang S.P."/>
            <person name="Yorke J.A."/>
            <person name="Yoshida K."/>
            <person name="Zdobnov E."/>
            <person name="Zhang P."/>
            <person name="Zhang Y."/>
            <person name="Zimin A.V."/>
            <person name="Baldwin J."/>
            <person name="Abdouelleil A."/>
            <person name="Abdulkadir J."/>
            <person name="Abebe A."/>
            <person name="Abera B."/>
            <person name="Abreu J."/>
            <person name="Acer S.C."/>
            <person name="Aftuck L."/>
            <person name="Alexander A."/>
            <person name="An P."/>
            <person name="Anderson E."/>
            <person name="Anderson S."/>
            <person name="Arachi H."/>
            <person name="Azer M."/>
            <person name="Bachantsang P."/>
            <person name="Barry A."/>
            <person name="Bayul T."/>
            <person name="Berlin A."/>
            <person name="Bessette D."/>
            <person name="Bloom T."/>
            <person name="Blye J."/>
            <person name="Boguslavskiy L."/>
            <person name="Bonnet C."/>
            <person name="Boukhgalter B."/>
            <person name="Bourzgui I."/>
            <person name="Brown A."/>
            <person name="Cahill P."/>
            <person name="Channer S."/>
            <person name="Cheshatsang Y."/>
            <person name="Chuda L."/>
            <person name="Citroen M."/>
            <person name="Collymore A."/>
            <person name="Cooke P."/>
            <person name="Costello M."/>
            <person name="D'Aco K."/>
            <person name="Daza R."/>
            <person name="De Haan G."/>
            <person name="DeGray S."/>
            <person name="DeMaso C."/>
            <person name="Dhargay N."/>
            <person name="Dooley K."/>
            <person name="Dooley E."/>
            <person name="Doricent M."/>
            <person name="Dorje P."/>
            <person name="Dorjee K."/>
            <person name="Dupes A."/>
            <person name="Elong R."/>
            <person name="Falk J."/>
            <person name="Farina A."/>
            <person name="Faro S."/>
            <person name="Ferguson D."/>
            <person name="Fisher S."/>
            <person name="Foley C.D."/>
            <person name="Franke A."/>
            <person name="Friedrich D."/>
            <person name="Gadbois L."/>
            <person name="Gearin G."/>
            <person name="Gearin C.R."/>
            <person name="Giannoukos G."/>
            <person name="Goode T."/>
            <person name="Graham J."/>
            <person name="Grandbois E."/>
            <person name="Grewal S."/>
            <person name="Gyaltsen K."/>
            <person name="Hafez N."/>
            <person name="Hagos B."/>
            <person name="Hall J."/>
            <person name="Henson C."/>
            <person name="Hollinger A."/>
            <person name="Honan T."/>
            <person name="Huard M.D."/>
            <person name="Hughes L."/>
            <person name="Hurhula B."/>
            <person name="Husby M.E."/>
            <person name="Kamat A."/>
            <person name="Kanga B."/>
            <person name="Kashin S."/>
            <person name="Khazanovich D."/>
            <person name="Kisner P."/>
            <person name="Lance K."/>
            <person name="Lara M."/>
            <person name="Lee W."/>
            <person name="Lennon N."/>
            <person name="Letendre F."/>
            <person name="LeVine R."/>
            <person name="Lipovsky A."/>
            <person name="Liu X."/>
            <person name="Liu J."/>
            <person name="Liu S."/>
            <person name="Lokyitsang T."/>
            <person name="Lokyitsang Y."/>
            <person name="Lubonja R."/>
            <person name="Lui A."/>
            <person name="MacDonald P."/>
            <person name="Magnisalis V."/>
            <person name="Maru K."/>
            <person name="Matthews C."/>
            <person name="McCusker W."/>
            <person name="McDonough S."/>
            <person name="Mehta T."/>
            <person name="Meldrim J."/>
            <person name="Meneus L."/>
            <person name="Mihai O."/>
            <person name="Mihalev A."/>
            <person name="Mihova T."/>
            <person name="Mittelman R."/>
            <person name="Mlenga V."/>
            <person name="Montmayeur A."/>
            <person name="Mulrain L."/>
            <person name="Navidi A."/>
            <person name="Naylor J."/>
            <person name="Negash T."/>
            <person name="Nguyen T."/>
            <person name="Nguyen N."/>
            <person name="Nicol R."/>
            <person name="Norbu C."/>
            <person name="Norbu N."/>
            <person name="Novod N."/>
            <person name="O'Neill B."/>
            <person name="Osman S."/>
            <person name="Markiewicz E."/>
            <person name="Oyono O.L."/>
            <person name="Patti C."/>
            <person name="Phunkhang P."/>
            <person name="Pierre F."/>
            <person name="Priest M."/>
            <person name="Raghuraman S."/>
            <person name="Rege F."/>
            <person name="Reyes R."/>
            <person name="Rise C."/>
            <person name="Rogov P."/>
            <person name="Ross K."/>
            <person name="Ryan E."/>
            <person name="Settipalli S."/>
            <person name="Shea T."/>
            <person name="Sherpa N."/>
            <person name="Shi L."/>
            <person name="Shih D."/>
            <person name="Sparrow T."/>
            <person name="Spaulding J."/>
            <person name="Stalker J."/>
            <person name="Stange-Thomann N."/>
            <person name="Stavropoulos S."/>
            <person name="Stone C."/>
            <person name="Strader C."/>
            <person name="Tesfaye S."/>
            <person name="Thomson T."/>
            <person name="Thoulutsang Y."/>
            <person name="Thoulutsang D."/>
            <person name="Topham K."/>
            <person name="Topping I."/>
            <person name="Tsamla T."/>
            <person name="Vassiliev H."/>
            <person name="Vo A."/>
            <person name="Wangchuk T."/>
            <person name="Wangdi T."/>
            <person name="Weiand M."/>
            <person name="Wilkinson J."/>
            <person name="Wilson A."/>
            <person name="Yadav S."/>
            <person name="Young G."/>
            <person name="Yu Q."/>
            <person name="Zembek L."/>
            <person name="Zhong D."/>
            <person name="Zimmer A."/>
            <person name="Zwirko Z."/>
            <person name="Jaffe D.B."/>
            <person name="Alvarez P."/>
            <person name="Brockman W."/>
            <person name="Butler J."/>
            <person name="Chin C."/>
            <person name="Gnerre S."/>
            <person name="Grabherr M."/>
            <person name="Kleber M."/>
            <person name="Mauceli E."/>
            <person name="MacCallum I."/>
        </authorList>
    </citation>
    <scope>NUCLEOTIDE SEQUENCE [LARGE SCALE GENOMIC DNA]</scope>
    <source>
        <strain evidence="7">Tucson 14030-0811.24</strain>
    </source>
</reference>
<dbReference type="EMBL" id="CH964101">
    <property type="protein sequence ID" value="EDW79445.1"/>
    <property type="molecule type" value="Genomic_DNA"/>
</dbReference>
<comment type="subcellular location">
    <subcellularLocation>
        <location evidence="1">Membrane</location>
        <topology evidence="1">Multi-pass membrane protein</topology>
    </subcellularLocation>
</comment>
<sequence length="176" mass="19996">MCFTAAVTSLFVFIENWGNWLKENWWLPIVAFSITFVILVMMCYCVFLFRKPPCNYILLIIFTSAESIIISYICIHYAPRLILYAVGVTALLCILLALFAAFAPCDFTTCWPLVLVALFGLVVTGILFIFFSNRVLLLIITCAAIMIFSFVLVIDIQMIIGGKHSNQYDEDDYPDN</sequence>
<dbReference type="InterPro" id="IPR006214">
    <property type="entry name" value="Bax_inhibitor_1-related"/>
</dbReference>
<dbReference type="OMA" id="CDFTGCW"/>
<dbReference type="AlphaFoldDB" id="B4N506"/>
<evidence type="ECO:0000313" key="7">
    <source>
        <dbReference type="Proteomes" id="UP000007798"/>
    </source>
</evidence>
<evidence type="ECO:0000256" key="3">
    <source>
        <dbReference type="ARBA" id="ARBA00022989"/>
    </source>
</evidence>
<dbReference type="PhylomeDB" id="B4N506"/>
<accession>B4N506</accession>
<dbReference type="InParanoid" id="B4N506"/>
<name>B4N506_DROWI</name>
<dbReference type="SMR" id="B4N506"/>
<keyword evidence="3 5" id="KW-1133">Transmembrane helix</keyword>
<dbReference type="HOGENOM" id="CLU_058671_3_1_1"/>
<evidence type="ECO:0000256" key="1">
    <source>
        <dbReference type="ARBA" id="ARBA00004141"/>
    </source>
</evidence>
<dbReference type="GO" id="GO:0016020">
    <property type="term" value="C:membrane"/>
    <property type="evidence" value="ECO:0007669"/>
    <property type="project" value="UniProtKB-SubCell"/>
</dbReference>
<proteinExistence type="inferred from homology"/>
<dbReference type="eggNOG" id="KOG2322">
    <property type="taxonomic scope" value="Eukaryota"/>
</dbReference>
<evidence type="ECO:0000256" key="4">
    <source>
        <dbReference type="ARBA" id="ARBA00023136"/>
    </source>
</evidence>
<keyword evidence="7" id="KW-1185">Reference proteome</keyword>
<protein>
    <submittedName>
        <fullName evidence="6">GK20410</fullName>
    </submittedName>
</protein>
<dbReference type="PANTHER" id="PTHR23291:SF47">
    <property type="entry name" value="TRANSMEMBRANE BAX INHIBITOR MOTIF CONTAINING 7"/>
    <property type="match status" value="1"/>
</dbReference>
<feature type="transmembrane region" description="Helical" evidence="5">
    <location>
        <begin position="110"/>
        <end position="130"/>
    </location>
</feature>
<gene>
    <name evidence="6" type="primary">Dwil\GK20410</name>
    <name evidence="6" type="ORF">Dwil_GK20410</name>
</gene>
<evidence type="ECO:0000256" key="5">
    <source>
        <dbReference type="RuleBase" id="RU004379"/>
    </source>
</evidence>